<evidence type="ECO:0000313" key="5">
    <source>
        <dbReference type="Proteomes" id="UP000250235"/>
    </source>
</evidence>
<dbReference type="OrthoDB" id="1696354at2759"/>
<dbReference type="AlphaFoldDB" id="A0A2Z7CZV6"/>
<sequence>MTFHQVPFFVPSVLFIWLIAIPLVEEYLQKYKFVSAVNAFRKLQDDPSCQLLDIRDRKSLAYLNSPNLKFLNKSVLQVEFRLGDEDDFVKAVLKNFEEPANATVCVIDNFDGNSIKVAELLVKNGFKEAYAVRGGIRGKKGWQEIQETLLPTSVHIYPKKRSKLSNQPETNGGIRREDKNNSDSTSVAPPSVKSSSKVIDNKDFGSSSPATESEDRSRPSSPYPNYPELKPPSSPTPSRPK</sequence>
<evidence type="ECO:0000256" key="2">
    <source>
        <dbReference type="SAM" id="Phobius"/>
    </source>
</evidence>
<proteinExistence type="predicted"/>
<keyword evidence="2" id="KW-1133">Transmembrane helix</keyword>
<feature type="compositionally biased region" description="Pro residues" evidence="1">
    <location>
        <begin position="221"/>
        <end position="241"/>
    </location>
</feature>
<feature type="compositionally biased region" description="Low complexity" evidence="1">
    <location>
        <begin position="184"/>
        <end position="198"/>
    </location>
</feature>
<feature type="transmembrane region" description="Helical" evidence="2">
    <location>
        <begin position="6"/>
        <end position="24"/>
    </location>
</feature>
<evidence type="ECO:0000313" key="4">
    <source>
        <dbReference type="EMBL" id="KZV52380.1"/>
    </source>
</evidence>
<reference evidence="4 5" key="1">
    <citation type="journal article" date="2015" name="Proc. Natl. Acad. Sci. U.S.A.">
        <title>The resurrection genome of Boea hygrometrica: A blueprint for survival of dehydration.</title>
        <authorList>
            <person name="Xiao L."/>
            <person name="Yang G."/>
            <person name="Zhang L."/>
            <person name="Yang X."/>
            <person name="Zhao S."/>
            <person name="Ji Z."/>
            <person name="Zhou Q."/>
            <person name="Hu M."/>
            <person name="Wang Y."/>
            <person name="Chen M."/>
            <person name="Xu Y."/>
            <person name="Jin H."/>
            <person name="Xiao X."/>
            <person name="Hu G."/>
            <person name="Bao F."/>
            <person name="Hu Y."/>
            <person name="Wan P."/>
            <person name="Li L."/>
            <person name="Deng X."/>
            <person name="Kuang T."/>
            <person name="Xiang C."/>
            <person name="Zhu J.K."/>
            <person name="Oliver M.J."/>
            <person name="He Y."/>
        </authorList>
    </citation>
    <scope>NUCLEOTIDE SEQUENCE [LARGE SCALE GENOMIC DNA]</scope>
    <source>
        <strain evidence="5">cv. XS01</strain>
    </source>
</reference>
<accession>A0A2Z7CZV6</accession>
<dbReference type="InterPro" id="IPR044240">
    <property type="entry name" value="STR4-like"/>
</dbReference>
<feature type="region of interest" description="Disordered" evidence="1">
    <location>
        <begin position="159"/>
        <end position="241"/>
    </location>
</feature>
<dbReference type="Gene3D" id="3.40.250.10">
    <property type="entry name" value="Rhodanese-like domain"/>
    <property type="match status" value="1"/>
</dbReference>
<dbReference type="CDD" id="cd00158">
    <property type="entry name" value="RHOD"/>
    <property type="match status" value="1"/>
</dbReference>
<dbReference type="PROSITE" id="PS50206">
    <property type="entry name" value="RHODANESE_3"/>
    <property type="match status" value="1"/>
</dbReference>
<keyword evidence="2" id="KW-0812">Transmembrane</keyword>
<protein>
    <submittedName>
        <fullName evidence="4">Rhodanese-like domain-containing protein 4A, chloroplastic</fullName>
    </submittedName>
</protein>
<dbReference type="PANTHER" id="PTHR47377:SF3">
    <property type="entry name" value="RHODANESE-LIKE DOMAIN-CONTAINING PROTEIN 4A, CHLOROPLASTIC"/>
    <property type="match status" value="1"/>
</dbReference>
<keyword evidence="5" id="KW-1185">Reference proteome</keyword>
<evidence type="ECO:0000256" key="1">
    <source>
        <dbReference type="SAM" id="MobiDB-lite"/>
    </source>
</evidence>
<name>A0A2Z7CZV6_9LAMI</name>
<dbReference type="EMBL" id="KQ991088">
    <property type="protein sequence ID" value="KZV52380.1"/>
    <property type="molecule type" value="Genomic_DNA"/>
</dbReference>
<evidence type="ECO:0000259" key="3">
    <source>
        <dbReference type="PROSITE" id="PS50206"/>
    </source>
</evidence>
<keyword evidence="2" id="KW-0472">Membrane</keyword>
<dbReference type="InterPro" id="IPR036873">
    <property type="entry name" value="Rhodanese-like_dom_sf"/>
</dbReference>
<feature type="domain" description="Rhodanese" evidence="3">
    <location>
        <begin position="86"/>
        <end position="147"/>
    </location>
</feature>
<organism evidence="4 5">
    <name type="scientific">Dorcoceras hygrometricum</name>
    <dbReference type="NCBI Taxonomy" id="472368"/>
    <lineage>
        <taxon>Eukaryota</taxon>
        <taxon>Viridiplantae</taxon>
        <taxon>Streptophyta</taxon>
        <taxon>Embryophyta</taxon>
        <taxon>Tracheophyta</taxon>
        <taxon>Spermatophyta</taxon>
        <taxon>Magnoliopsida</taxon>
        <taxon>eudicotyledons</taxon>
        <taxon>Gunneridae</taxon>
        <taxon>Pentapetalae</taxon>
        <taxon>asterids</taxon>
        <taxon>lamiids</taxon>
        <taxon>Lamiales</taxon>
        <taxon>Gesneriaceae</taxon>
        <taxon>Didymocarpoideae</taxon>
        <taxon>Trichosporeae</taxon>
        <taxon>Loxocarpinae</taxon>
        <taxon>Dorcoceras</taxon>
    </lineage>
</organism>
<dbReference type="Proteomes" id="UP000250235">
    <property type="component" value="Unassembled WGS sequence"/>
</dbReference>
<dbReference type="InterPro" id="IPR001763">
    <property type="entry name" value="Rhodanese-like_dom"/>
</dbReference>
<gene>
    <name evidence="4" type="ORF">F511_32603</name>
</gene>
<dbReference type="SUPFAM" id="SSF52821">
    <property type="entry name" value="Rhodanese/Cell cycle control phosphatase"/>
    <property type="match status" value="1"/>
</dbReference>
<dbReference type="PANTHER" id="PTHR47377">
    <property type="entry name" value="RHODANESE-LIKE DOMAIN-CONTAINING PROTEIN 4, CHLOROPLASTIC"/>
    <property type="match status" value="1"/>
</dbReference>